<sequence>MWDVVRKKSLRSKAFIGVVVMFAMSFSGIAVVNGFAFEIFMDTGLTVLEASIANDVIALVEEAMKALPRFPFCGKEQKISKITVSEESTRF</sequence>
<evidence type="ECO:0000313" key="2">
    <source>
        <dbReference type="Proteomes" id="UP000095282"/>
    </source>
</evidence>
<name>A0A1I7V398_9PELO</name>
<dbReference type="WBParaSite" id="Csp11.Scaffold630.g21950.t1">
    <property type="protein sequence ID" value="Csp11.Scaffold630.g21950.t1"/>
    <property type="gene ID" value="Csp11.Scaffold630.g21950"/>
</dbReference>
<dbReference type="AlphaFoldDB" id="A0A1I7V398"/>
<evidence type="ECO:0000313" key="3">
    <source>
        <dbReference type="WBParaSite" id="Csp11.Scaffold630.g21950.t1"/>
    </source>
</evidence>
<keyword evidence="1" id="KW-1133">Transmembrane helix</keyword>
<keyword evidence="1" id="KW-0812">Transmembrane</keyword>
<evidence type="ECO:0000256" key="1">
    <source>
        <dbReference type="SAM" id="Phobius"/>
    </source>
</evidence>
<keyword evidence="2" id="KW-1185">Reference proteome</keyword>
<dbReference type="Gene3D" id="1.20.1250.20">
    <property type="entry name" value="MFS general substrate transporter like domains"/>
    <property type="match status" value="1"/>
</dbReference>
<dbReference type="InterPro" id="IPR036259">
    <property type="entry name" value="MFS_trans_sf"/>
</dbReference>
<accession>A0A1I7V398</accession>
<keyword evidence="1" id="KW-0472">Membrane</keyword>
<dbReference type="STRING" id="1561998.A0A1I7V398"/>
<dbReference type="Proteomes" id="UP000095282">
    <property type="component" value="Unplaced"/>
</dbReference>
<organism evidence="2 3">
    <name type="scientific">Caenorhabditis tropicalis</name>
    <dbReference type="NCBI Taxonomy" id="1561998"/>
    <lineage>
        <taxon>Eukaryota</taxon>
        <taxon>Metazoa</taxon>
        <taxon>Ecdysozoa</taxon>
        <taxon>Nematoda</taxon>
        <taxon>Chromadorea</taxon>
        <taxon>Rhabditida</taxon>
        <taxon>Rhabditina</taxon>
        <taxon>Rhabditomorpha</taxon>
        <taxon>Rhabditoidea</taxon>
        <taxon>Rhabditidae</taxon>
        <taxon>Peloderinae</taxon>
        <taxon>Caenorhabditis</taxon>
    </lineage>
</organism>
<proteinExistence type="predicted"/>
<feature type="transmembrane region" description="Helical" evidence="1">
    <location>
        <begin position="14"/>
        <end position="37"/>
    </location>
</feature>
<protein>
    <submittedName>
        <fullName evidence="3">Col_cuticle_N domain-containing protein</fullName>
    </submittedName>
</protein>
<reference evidence="3" key="1">
    <citation type="submission" date="2016-11" db="UniProtKB">
        <authorList>
            <consortium name="WormBaseParasite"/>
        </authorList>
    </citation>
    <scope>IDENTIFICATION</scope>
</reference>